<keyword evidence="1" id="KW-1133">Transmembrane helix</keyword>
<keyword evidence="1" id="KW-0812">Transmembrane</keyword>
<reference evidence="2" key="1">
    <citation type="journal article" date="2014" name="Int. J. Syst. Evol. Microbiol.">
        <title>Complete genome sequence of Corynebacterium casei LMG S-19264T (=DSM 44701T), isolated from a smear-ripened cheese.</title>
        <authorList>
            <consortium name="US DOE Joint Genome Institute (JGI-PGF)"/>
            <person name="Walter F."/>
            <person name="Albersmeier A."/>
            <person name="Kalinowski J."/>
            <person name="Ruckert C."/>
        </authorList>
    </citation>
    <scope>NUCLEOTIDE SEQUENCE</scope>
    <source>
        <strain evidence="2">KCTC 23430</strain>
    </source>
</reference>
<dbReference type="RefSeq" id="WP_189474203.1">
    <property type="nucleotide sequence ID" value="NZ_BMYM01000001.1"/>
</dbReference>
<keyword evidence="1" id="KW-0472">Membrane</keyword>
<reference evidence="2" key="2">
    <citation type="submission" date="2020-09" db="EMBL/GenBank/DDBJ databases">
        <authorList>
            <person name="Sun Q."/>
            <person name="Kim S."/>
        </authorList>
    </citation>
    <scope>NUCLEOTIDE SEQUENCE</scope>
    <source>
        <strain evidence="2">KCTC 23430</strain>
    </source>
</reference>
<dbReference type="AlphaFoldDB" id="A0A919CHD8"/>
<comment type="caution">
    <text evidence="2">The sequence shown here is derived from an EMBL/GenBank/DDBJ whole genome shotgun (WGS) entry which is preliminary data.</text>
</comment>
<gene>
    <name evidence="2" type="ORF">GCM10007053_01130</name>
</gene>
<evidence type="ECO:0000313" key="2">
    <source>
        <dbReference type="EMBL" id="GHD25405.1"/>
    </source>
</evidence>
<proteinExistence type="predicted"/>
<name>A0A919CHD8_9GAMM</name>
<evidence type="ECO:0000313" key="3">
    <source>
        <dbReference type="Proteomes" id="UP000644693"/>
    </source>
</evidence>
<keyword evidence="3" id="KW-1185">Reference proteome</keyword>
<protein>
    <submittedName>
        <fullName evidence="2">Uncharacterized protein</fullName>
    </submittedName>
</protein>
<organism evidence="2 3">
    <name type="scientific">Parahalioglobus pacificus</name>
    <dbReference type="NCBI Taxonomy" id="930806"/>
    <lineage>
        <taxon>Bacteria</taxon>
        <taxon>Pseudomonadati</taxon>
        <taxon>Pseudomonadota</taxon>
        <taxon>Gammaproteobacteria</taxon>
        <taxon>Cellvibrionales</taxon>
        <taxon>Halieaceae</taxon>
        <taxon>Parahalioglobus</taxon>
    </lineage>
</organism>
<feature type="transmembrane region" description="Helical" evidence="1">
    <location>
        <begin position="12"/>
        <end position="34"/>
    </location>
</feature>
<dbReference type="Proteomes" id="UP000644693">
    <property type="component" value="Unassembled WGS sequence"/>
</dbReference>
<sequence>MQMLINTVANTGLTAPLLVLSFTLLGLLLPASLFQAMRIHMLDRFRQLLSAQRQVQVARAIGLIEEQRLQPSSPLNVVPT</sequence>
<accession>A0A919CHD8</accession>
<dbReference type="EMBL" id="BMYM01000001">
    <property type="protein sequence ID" value="GHD25405.1"/>
    <property type="molecule type" value="Genomic_DNA"/>
</dbReference>
<evidence type="ECO:0000256" key="1">
    <source>
        <dbReference type="SAM" id="Phobius"/>
    </source>
</evidence>